<dbReference type="PANTHER" id="PTHR12029">
    <property type="entry name" value="RNA METHYLTRANSFERASE"/>
    <property type="match status" value="1"/>
</dbReference>
<dbReference type="Pfam" id="PF00588">
    <property type="entry name" value="SpoU_methylase"/>
    <property type="match status" value="1"/>
</dbReference>
<dbReference type="OrthoDB" id="241340at2759"/>
<dbReference type="InterPro" id="IPR044748">
    <property type="entry name" value="Trm3/TARBP1_C"/>
</dbReference>
<keyword evidence="1" id="KW-0489">Methyltransferase</keyword>
<dbReference type="EMBL" id="CAJVCH010569909">
    <property type="protein sequence ID" value="CAG7833510.1"/>
    <property type="molecule type" value="Genomic_DNA"/>
</dbReference>
<reference evidence="4" key="1">
    <citation type="submission" date="2021-06" db="EMBL/GenBank/DDBJ databases">
        <authorList>
            <person name="Hodson N. C."/>
            <person name="Mongue J. A."/>
            <person name="Jaron S. K."/>
        </authorList>
    </citation>
    <scope>NUCLEOTIDE SEQUENCE</scope>
</reference>
<dbReference type="InterPro" id="IPR001537">
    <property type="entry name" value="SpoU_MeTrfase"/>
</dbReference>
<dbReference type="GO" id="GO:0016423">
    <property type="term" value="F:tRNA (guanine) methyltransferase activity"/>
    <property type="evidence" value="ECO:0007669"/>
    <property type="project" value="InterPro"/>
</dbReference>
<organism evidence="4 5">
    <name type="scientific">Allacma fusca</name>
    <dbReference type="NCBI Taxonomy" id="39272"/>
    <lineage>
        <taxon>Eukaryota</taxon>
        <taxon>Metazoa</taxon>
        <taxon>Ecdysozoa</taxon>
        <taxon>Arthropoda</taxon>
        <taxon>Hexapoda</taxon>
        <taxon>Collembola</taxon>
        <taxon>Symphypleona</taxon>
        <taxon>Sminthuridae</taxon>
        <taxon>Allacma</taxon>
    </lineage>
</organism>
<gene>
    <name evidence="4" type="ORF">AFUS01_LOCUS43123</name>
</gene>
<proteinExistence type="predicted"/>
<keyword evidence="5" id="KW-1185">Reference proteome</keyword>
<dbReference type="GO" id="GO:0003723">
    <property type="term" value="F:RNA binding"/>
    <property type="evidence" value="ECO:0007669"/>
    <property type="project" value="InterPro"/>
</dbReference>
<evidence type="ECO:0000313" key="5">
    <source>
        <dbReference type="Proteomes" id="UP000708208"/>
    </source>
</evidence>
<evidence type="ECO:0000259" key="3">
    <source>
        <dbReference type="Pfam" id="PF00588"/>
    </source>
</evidence>
<feature type="domain" description="tRNA/rRNA methyltransferase SpoU type" evidence="3">
    <location>
        <begin position="1104"/>
        <end position="1245"/>
    </location>
</feature>
<evidence type="ECO:0000256" key="2">
    <source>
        <dbReference type="ARBA" id="ARBA00022679"/>
    </source>
</evidence>
<dbReference type="Proteomes" id="UP000708208">
    <property type="component" value="Unassembled WGS sequence"/>
</dbReference>
<keyword evidence="2" id="KW-0808">Transferase</keyword>
<accession>A0A8J2M7T6</accession>
<sequence>MSPTQSSAIFLHKGNEEFKQFWSDFFDLFDIFGEKQFHIIEPFLIKLRSTKFHSVEATSWLMVLVKKLLNHDNRMLAKDGLTVFLETSLLQANLNRDPVYMKFMQNVIFPVLKDRVGWILPEPKDLFAVAEKLGTLVKLLQPEDCSTSPILQLVIDSETDMSPVATYFFILVCSFNLSGNTINNSDEDILSKLENNLKIINYSMMYRLTSVDKFLKTKIQQIFIDIVIGLFTDAHCIEGLSLHMSKYEPMKDKYPKFQSLYSELLYFLGALDLNVLLASVPKVSCLVKPIDQESEPFQDSSMTSLLASLEDCPVKSKGFFRLLTLHISSYAVSSSLGTVELLLKNKLADPKLTQETEFIALVDFTQFLVDVPSDHVDLELITALIGGDSTWGLVTLMENFKDGHVTLSDFIVRLGPLLKIAANTNIFYMFEPELLTKFLEVVNGTEMSSFHICSSVIISFMVNYFSTNGKVEDLPETRQVAEFLLGDSSTVRSKLDVKRRNELLGQFNVLRLHAIEALLLEDAQLDENSYFRSEANLKRVLELAFDLVETGSSDLLPIAIKVINSAVQRSFELHYLTNVELTSEFMELIWKGVKELHKTEHFWDAFDSFSALICNPSFSGWGILTTYATKVFELSENISGLPFLLTERLNEVDLEKVFGTAGQTDFRQEFLNVCIQASCFGPIVAKSMKLTFNIWGYLCATESSHESLNYDCRLSLPFNGNAKSRLSAVLNISRYVRTVCNHRSEENTTVLENVVKKLLELNEGDSVDKRRYFTGSYVHRFKQRIVQVLLTLQPSFDVELARSVMKTLMMSLGRDGPQASVRYITEWIVINILLQFPELHPDFIETSLLCFQLRPGFGCLFATIVLHTSVNLSPDSEDTIRFFDVALQNLTGLLMGQNFTVRIYGNIALCNMFEQAVQWNLSSILSKYEVVYTCAKEAVATAAGNFRKIYENVSNDFYLKMFSPREQFFYDVVFIHLPRIAKMCSDEIIHENDLRHTCSLVDPSCESCPRGQRHNKLRFMSPSSVQNLYKDDKEYTWHLKANLVDGREHGEEQAEVAAVDLPEGTPGNVLQVKGNPWKYLPVSDELLDFPEEFQLKKKSREDGLVVVASLIDRIPNLGGLCRTCEVFGASKYIISSLKILDDQQFKSLSVSAHRWVDILEVPVQDLRQLLSSYSIQGYTIVGVEQALESCTLNTFAFPKKTLLLLGNEKYGIPTDLLSLVDNCIEIPQVGLIRSLNVHVTGALCIWHYALQHVI</sequence>
<dbReference type="PANTHER" id="PTHR12029:SF11">
    <property type="entry name" value="METHYLTRANSFERASE TARBP1-RELATED"/>
    <property type="match status" value="1"/>
</dbReference>
<dbReference type="AlphaFoldDB" id="A0A8J2M7T6"/>
<dbReference type="GO" id="GO:0030488">
    <property type="term" value="P:tRNA methylation"/>
    <property type="evidence" value="ECO:0007669"/>
    <property type="project" value="InterPro"/>
</dbReference>
<protein>
    <recommendedName>
        <fullName evidence="3">tRNA/rRNA methyltransferase SpoU type domain-containing protein</fullName>
    </recommendedName>
</protein>
<evidence type="ECO:0000313" key="4">
    <source>
        <dbReference type="EMBL" id="CAG7833510.1"/>
    </source>
</evidence>
<name>A0A8J2M7T6_9HEXA</name>
<dbReference type="InterPro" id="IPR045330">
    <property type="entry name" value="TRM3/TARBP1"/>
</dbReference>
<dbReference type="CDD" id="cd18091">
    <property type="entry name" value="SpoU-like_TRM3-like"/>
    <property type="match status" value="1"/>
</dbReference>
<comment type="caution">
    <text evidence="4">The sequence shown here is derived from an EMBL/GenBank/DDBJ whole genome shotgun (WGS) entry which is preliminary data.</text>
</comment>
<evidence type="ECO:0000256" key="1">
    <source>
        <dbReference type="ARBA" id="ARBA00022603"/>
    </source>
</evidence>